<keyword evidence="1" id="KW-0732">Signal</keyword>
<dbReference type="OrthoDB" id="72368at2"/>
<proteinExistence type="predicted"/>
<name>A0A3G8YF78_9DEIO</name>
<feature type="chain" id="PRO_5018088299" evidence="1">
    <location>
        <begin position="22"/>
        <end position="135"/>
    </location>
</feature>
<dbReference type="Proteomes" id="UP000276417">
    <property type="component" value="Chromosome 1"/>
</dbReference>
<gene>
    <name evidence="2" type="ORF">EHF33_11520</name>
</gene>
<dbReference type="EMBL" id="CP034183">
    <property type="protein sequence ID" value="AZI43938.1"/>
    <property type="molecule type" value="Genomic_DNA"/>
</dbReference>
<evidence type="ECO:0000313" key="3">
    <source>
        <dbReference type="Proteomes" id="UP000276417"/>
    </source>
</evidence>
<evidence type="ECO:0000256" key="1">
    <source>
        <dbReference type="SAM" id="SignalP"/>
    </source>
</evidence>
<evidence type="ECO:0000313" key="2">
    <source>
        <dbReference type="EMBL" id="AZI43938.1"/>
    </source>
</evidence>
<sequence>MMKRPALIFLFAMLLSASAGALQVIVWDRDLQTKLGYGEVSASKLNLQLVTDYSGPVVVLFARDSTEKAAYSGLAPRYDGLLKNGVLNINVPDNTENVTLSKFLGSFKLNLSVQSAGQNVSLPGLKTAPEKDPKK</sequence>
<protein>
    <submittedName>
        <fullName evidence="2">Uncharacterized protein</fullName>
    </submittedName>
</protein>
<feature type="signal peptide" evidence="1">
    <location>
        <begin position="1"/>
        <end position="21"/>
    </location>
</feature>
<dbReference type="AlphaFoldDB" id="A0A3G8YF78"/>
<reference evidence="2 3" key="1">
    <citation type="submission" date="2018-11" db="EMBL/GenBank/DDBJ databases">
        <title>Deinococcus shelandsis sp. nov., isolated from South Shetland Islands soil of Antarctica.</title>
        <authorList>
            <person name="Tian J."/>
        </authorList>
    </citation>
    <scope>NUCLEOTIDE SEQUENCE [LARGE SCALE GENOMIC DNA]</scope>
    <source>
        <strain evidence="2 3">S14-83T</strain>
    </source>
</reference>
<dbReference type="KEGG" id="dph:EHF33_11520"/>
<accession>A0A3G8YF78</accession>
<keyword evidence="3" id="KW-1185">Reference proteome</keyword>
<organism evidence="2 3">
    <name type="scientific">Deinococcus psychrotolerans</name>
    <dbReference type="NCBI Taxonomy" id="2489213"/>
    <lineage>
        <taxon>Bacteria</taxon>
        <taxon>Thermotogati</taxon>
        <taxon>Deinococcota</taxon>
        <taxon>Deinococci</taxon>
        <taxon>Deinococcales</taxon>
        <taxon>Deinococcaceae</taxon>
        <taxon>Deinococcus</taxon>
    </lineage>
</organism>